<proteinExistence type="predicted"/>
<dbReference type="SMART" id="SM00320">
    <property type="entry name" value="WD40"/>
    <property type="match status" value="7"/>
</dbReference>
<dbReference type="InterPro" id="IPR036322">
    <property type="entry name" value="WD40_repeat_dom_sf"/>
</dbReference>
<dbReference type="PROSITE" id="PS50294">
    <property type="entry name" value="WD_REPEATS_REGION"/>
    <property type="match status" value="1"/>
</dbReference>
<dbReference type="InterPro" id="IPR015943">
    <property type="entry name" value="WD40/YVTN_repeat-like_dom_sf"/>
</dbReference>
<dbReference type="Gene3D" id="2.130.10.10">
    <property type="entry name" value="YVTN repeat-like/Quinoprotein amine dehydrogenase"/>
    <property type="match status" value="3"/>
</dbReference>
<feature type="compositionally biased region" description="Polar residues" evidence="2">
    <location>
        <begin position="442"/>
        <end position="455"/>
    </location>
</feature>
<protein>
    <submittedName>
        <fullName evidence="3">WD repeat-containing protein 27</fullName>
    </submittedName>
</protein>
<dbReference type="OrthoDB" id="20669at2759"/>
<dbReference type="InterPro" id="IPR001680">
    <property type="entry name" value="WD40_rpt"/>
</dbReference>
<dbReference type="SUPFAM" id="SSF50978">
    <property type="entry name" value="WD40 repeat-like"/>
    <property type="match status" value="1"/>
</dbReference>
<reference evidence="3" key="1">
    <citation type="submission" date="2019-05" db="EMBL/GenBank/DDBJ databases">
        <title>Annotation for the trematode Fasciolopsis buski.</title>
        <authorList>
            <person name="Choi Y.-J."/>
        </authorList>
    </citation>
    <scope>NUCLEOTIDE SEQUENCE</scope>
    <source>
        <strain evidence="3">HT</strain>
        <tissue evidence="3">Whole worm</tissue>
    </source>
</reference>
<evidence type="ECO:0000313" key="3">
    <source>
        <dbReference type="EMBL" id="KAA0190526.1"/>
    </source>
</evidence>
<dbReference type="Proteomes" id="UP000728185">
    <property type="component" value="Unassembled WGS sequence"/>
</dbReference>
<dbReference type="PANTHER" id="PTHR44525">
    <property type="entry name" value="WD REPEAT-CONTAINING PROTEIN 27"/>
    <property type="match status" value="1"/>
</dbReference>
<feature type="region of interest" description="Disordered" evidence="2">
    <location>
        <begin position="432"/>
        <end position="455"/>
    </location>
</feature>
<comment type="caution">
    <text evidence="3">The sequence shown here is derived from an EMBL/GenBank/DDBJ whole genome shotgun (WGS) entry which is preliminary data.</text>
</comment>
<feature type="repeat" description="WD" evidence="1">
    <location>
        <begin position="581"/>
        <end position="615"/>
    </location>
</feature>
<keyword evidence="1" id="KW-0853">WD repeat</keyword>
<sequence>MTHSISDLQKPVWVFLESSGYALLDIHDDVAAFCRSESQEVVYIGKYSLLPEVTILQRYKYPVISIRFIHSNIWIRLVIAHLNGFEIIQLDDIIDGYIHNKKTILTNTFLIDNQTTCLFGVDPKTTLLVAALGSQLRLRSLSKVSSEFVPLGSHGDQVKNMAFFGRDSSILITCSEETCKIWNLNLRHQVHTIQGAKIVPGSFCHHPNESSLIFGTRDGRVISVNMSGGTFDSYEICKLQECKSSLTSKSIVVNHQKRFSLAGKLISMKFHGTSVVDQKLRWDRGYQLYPEISDEVSLCILSLAHVLVSDSFASSADFRPYPRSIFKLVIITSTRVGILNVANRQWDGIWTWPELGLKGWIYISSACASSTPHGVNFWIQGVKNEVVFFTIPMANMVPKTAMYDGEDIRKLSHHKPALSLLAREDLRLDSVLQRSPDPPREPQSQTEGRTFKQNGLLNQPVTFGHSIKSSGYAKQEPRRKMFQPVTSGSRNTRRTKGKSKCIDKLGQVYPKCDVAPNVLCRLGFVDSFGTPIYQIAYSPSGSHVAAALGNSACLVLRCPSRDQREISRCSAVAHLPDGDALCGHKNAILSVAWSTNGRLLITGSADRTARLWSLKMDCDENCTKAPPRTVLIMDSIMGGASNGYGEQTTVRSGSLKNDLESSHSQPFCDSIVCAQFHYVDSFIYLVCRNMIRLYSYKVKYPKNVLDKGKVTCYYKLKAEFPIETCNQLTAVSSVNIFYSYLMICAGSDRRLSVLDLNAGRVVLEIEDAHSRNITGIALNQGSVYSAPTQFDNQIPFGQDPTSSYNTYATVAPGDGVRMWDLRDGGNAVMQFVRPDAPYGNIASGQASNPLIPPVTAAFSPCGKQLIVGGRVTPSHPHPVIYDTRRAGSHPLTTLTPNPDKRMAAPTTVVAWHPMRPEVTTGSHDGRLATYTAGLRLNDSVGKI</sequence>
<evidence type="ECO:0000313" key="4">
    <source>
        <dbReference type="Proteomes" id="UP000728185"/>
    </source>
</evidence>
<organism evidence="3 4">
    <name type="scientific">Fasciolopsis buskii</name>
    <dbReference type="NCBI Taxonomy" id="27845"/>
    <lineage>
        <taxon>Eukaryota</taxon>
        <taxon>Metazoa</taxon>
        <taxon>Spiralia</taxon>
        <taxon>Lophotrochozoa</taxon>
        <taxon>Platyhelminthes</taxon>
        <taxon>Trematoda</taxon>
        <taxon>Digenea</taxon>
        <taxon>Plagiorchiida</taxon>
        <taxon>Echinostomata</taxon>
        <taxon>Echinostomatoidea</taxon>
        <taxon>Fasciolidae</taxon>
        <taxon>Fasciolopsis</taxon>
    </lineage>
</organism>
<feature type="region of interest" description="Disordered" evidence="2">
    <location>
        <begin position="882"/>
        <end position="901"/>
    </location>
</feature>
<gene>
    <name evidence="3" type="ORF">FBUS_00885</name>
</gene>
<accession>A0A8E0RQI1</accession>
<dbReference type="PROSITE" id="PS50082">
    <property type="entry name" value="WD_REPEATS_2"/>
    <property type="match status" value="1"/>
</dbReference>
<keyword evidence="4" id="KW-1185">Reference proteome</keyword>
<name>A0A8E0RQI1_9TREM</name>
<feature type="region of interest" description="Disordered" evidence="2">
    <location>
        <begin position="469"/>
        <end position="498"/>
    </location>
</feature>
<evidence type="ECO:0000256" key="1">
    <source>
        <dbReference type="PROSITE-ProRule" id="PRU00221"/>
    </source>
</evidence>
<evidence type="ECO:0000256" key="2">
    <source>
        <dbReference type="SAM" id="MobiDB-lite"/>
    </source>
</evidence>
<dbReference type="EMBL" id="LUCM01006977">
    <property type="protein sequence ID" value="KAA0190526.1"/>
    <property type="molecule type" value="Genomic_DNA"/>
</dbReference>
<dbReference type="InterPro" id="IPR042411">
    <property type="entry name" value="WDR27"/>
</dbReference>
<dbReference type="Pfam" id="PF00400">
    <property type="entry name" value="WD40"/>
    <property type="match status" value="2"/>
</dbReference>
<dbReference type="PANTHER" id="PTHR44525:SF1">
    <property type="entry name" value="WD REPEAT-CONTAINING PROTEIN 27"/>
    <property type="match status" value="1"/>
</dbReference>
<dbReference type="AlphaFoldDB" id="A0A8E0RQI1"/>